<accession>A0ABY9XP00</accession>
<evidence type="ECO:0000256" key="4">
    <source>
        <dbReference type="ARBA" id="ARBA00022801"/>
    </source>
</evidence>
<dbReference type="GO" id="GO:0016787">
    <property type="term" value="F:hydrolase activity"/>
    <property type="evidence" value="ECO:0007669"/>
    <property type="project" value="UniProtKB-KW"/>
</dbReference>
<comment type="similarity">
    <text evidence="2 6">Belongs to the glycosyl hydrolase 53 family.</text>
</comment>
<dbReference type="EMBL" id="CP134537">
    <property type="protein sequence ID" value="WNH07656.1"/>
    <property type="molecule type" value="Genomic_DNA"/>
</dbReference>
<keyword evidence="4 6" id="KW-0378">Hydrolase</keyword>
<evidence type="ECO:0000313" key="7">
    <source>
        <dbReference type="EMBL" id="WNH07656.1"/>
    </source>
</evidence>
<organism evidence="7 8">
    <name type="scientific">Thalassobellus suaedae</name>
    <dbReference type="NCBI Taxonomy" id="3074124"/>
    <lineage>
        <taxon>Bacteria</taxon>
        <taxon>Pseudomonadati</taxon>
        <taxon>Bacteroidota</taxon>
        <taxon>Flavobacteriia</taxon>
        <taxon>Flavobacteriales</taxon>
        <taxon>Flavobacteriaceae</taxon>
        <taxon>Thalassobellus</taxon>
    </lineage>
</organism>
<evidence type="ECO:0000256" key="6">
    <source>
        <dbReference type="RuleBase" id="RU361192"/>
    </source>
</evidence>
<evidence type="ECO:0000256" key="3">
    <source>
        <dbReference type="ARBA" id="ARBA00012556"/>
    </source>
</evidence>
<name>A0ABY9XP00_9FLAO</name>
<dbReference type="Gene3D" id="3.20.20.80">
    <property type="entry name" value="Glycosidases"/>
    <property type="match status" value="1"/>
</dbReference>
<reference evidence="7 8" key="1">
    <citation type="submission" date="2023-09" db="EMBL/GenBank/DDBJ databases">
        <title>Thalassobella suaedae gen. nov., sp. nov., a marine bacterium of the family Flavobacteriaceae isolated from a halophyte Suaeda japonica.</title>
        <authorList>
            <person name="Lee S.Y."/>
            <person name="Hwang C.Y."/>
        </authorList>
    </citation>
    <scope>NUCLEOTIDE SEQUENCE [LARGE SCALE GENOMIC DNA]</scope>
    <source>
        <strain evidence="7 8">HL-DH14</strain>
    </source>
</reference>
<evidence type="ECO:0000313" key="8">
    <source>
        <dbReference type="Proteomes" id="UP001302806"/>
    </source>
</evidence>
<dbReference type="RefSeq" id="WP_415864543.1">
    <property type="nucleotide sequence ID" value="NZ_CP134537.1"/>
</dbReference>
<dbReference type="PANTHER" id="PTHR34983:SF1">
    <property type="entry name" value="ARABINOGALACTAN ENDO-BETA-1,4-GALACTANASE A"/>
    <property type="match status" value="1"/>
</dbReference>
<gene>
    <name evidence="7" type="ORF">RHP51_10590</name>
</gene>
<dbReference type="EC" id="3.2.1.89" evidence="3 6"/>
<evidence type="ECO:0000256" key="5">
    <source>
        <dbReference type="ARBA" id="ARBA00023295"/>
    </source>
</evidence>
<evidence type="ECO:0000256" key="2">
    <source>
        <dbReference type="ARBA" id="ARBA00010687"/>
    </source>
</evidence>
<protein>
    <recommendedName>
        <fullName evidence="3 6">Arabinogalactan endo-beta-1,4-galactanase</fullName>
        <ecNumber evidence="3 6">3.2.1.89</ecNumber>
    </recommendedName>
</protein>
<keyword evidence="5 6" id="KW-0326">Glycosidase</keyword>
<dbReference type="InterPro" id="IPR017853">
    <property type="entry name" value="GH"/>
</dbReference>
<proteinExistence type="inferred from homology"/>
<dbReference type="InterPro" id="IPR011683">
    <property type="entry name" value="Glyco_hydro_53"/>
</dbReference>
<dbReference type="PANTHER" id="PTHR34983">
    <property type="entry name" value="ARABINOGALACTAN ENDO-BETA-1,4-GALACTANASE A"/>
    <property type="match status" value="1"/>
</dbReference>
<evidence type="ECO:0000256" key="1">
    <source>
        <dbReference type="ARBA" id="ARBA00001695"/>
    </source>
</evidence>
<dbReference type="Pfam" id="PF07745">
    <property type="entry name" value="Glyco_hydro_53"/>
    <property type="match status" value="1"/>
</dbReference>
<dbReference type="Proteomes" id="UP001302806">
    <property type="component" value="Chromosome"/>
</dbReference>
<sequence>MKTKSYLIQPTNVLVLLFFLLVVLLNSSCATKPSPFSIGADISFIPQMEARGAAYYDSNNVKKDICLIMAENNFDNIRLRIFVNPEAENGYSRDGFCDLDHTIAMAKRIKAAGMKFTLDFHYSDTW</sequence>
<dbReference type="SUPFAM" id="SSF51445">
    <property type="entry name" value="(Trans)glycosidases"/>
    <property type="match status" value="1"/>
</dbReference>
<comment type="catalytic activity">
    <reaction evidence="1 6">
        <text>The enzyme specifically hydrolyzes (1-&gt;4)-beta-D-galactosidic linkages in type I arabinogalactans.</text>
        <dbReference type="EC" id="3.2.1.89"/>
    </reaction>
</comment>